<evidence type="ECO:0000313" key="4">
    <source>
        <dbReference type="Proteomes" id="UP000727654"/>
    </source>
</evidence>
<dbReference type="NCBIfam" id="NF004200">
    <property type="entry name" value="PRK05653.1-5"/>
    <property type="match status" value="1"/>
</dbReference>
<organism evidence="3 4">
    <name type="scientific">Cupriavidus laharis</name>
    <dbReference type="NCBI Taxonomy" id="151654"/>
    <lineage>
        <taxon>Bacteria</taxon>
        <taxon>Pseudomonadati</taxon>
        <taxon>Pseudomonadota</taxon>
        <taxon>Betaproteobacteria</taxon>
        <taxon>Burkholderiales</taxon>
        <taxon>Burkholderiaceae</taxon>
        <taxon>Cupriavidus</taxon>
    </lineage>
</organism>
<dbReference type="InterPro" id="IPR057326">
    <property type="entry name" value="KR_dom"/>
</dbReference>
<keyword evidence="3" id="KW-0560">Oxidoreductase</keyword>
<comment type="similarity">
    <text evidence="1">Belongs to the short-chain dehydrogenases/reductases (SDR) family.</text>
</comment>
<feature type="domain" description="Ketoreductase" evidence="2">
    <location>
        <begin position="12"/>
        <end position="196"/>
    </location>
</feature>
<dbReference type="Proteomes" id="UP000727654">
    <property type="component" value="Unassembled WGS sequence"/>
</dbReference>
<dbReference type="EC" id="1.1.1.100" evidence="3"/>
<sequence length="249" mass="25613">MAQQGRPQVTRRLALVTGASGAIGSAISHALAAAGHEVWVHANRNLAQAEAVAAAIRAAGGASTAIAFDVTDADATEAALQDILAHGAVQILVNNAGIHDDAPLLGMSRDQWRRVIDVSLHGFFHVTQPLLMPMMRTRWGRIVNMASVAGVMGNRGQANYAAAKAGLIGATRSLAIEMASRGVTVNAVAPGVIESPMTEHAFPAERIRQLVPAGRAGTPDDVAGMVAYLASDAAAYVTGQVLSVNGGMA</sequence>
<dbReference type="InterPro" id="IPR050259">
    <property type="entry name" value="SDR"/>
</dbReference>
<reference evidence="3 4" key="1">
    <citation type="submission" date="2021-08" db="EMBL/GenBank/DDBJ databases">
        <authorList>
            <person name="Peeters C."/>
        </authorList>
    </citation>
    <scope>NUCLEOTIDE SEQUENCE [LARGE SCALE GENOMIC DNA]</scope>
    <source>
        <strain evidence="3 4">LMG 23992</strain>
    </source>
</reference>
<dbReference type="InterPro" id="IPR002347">
    <property type="entry name" value="SDR_fam"/>
</dbReference>
<evidence type="ECO:0000313" key="3">
    <source>
        <dbReference type="EMBL" id="CAG9170657.1"/>
    </source>
</evidence>
<dbReference type="SUPFAM" id="SSF51735">
    <property type="entry name" value="NAD(P)-binding Rossmann-fold domains"/>
    <property type="match status" value="1"/>
</dbReference>
<dbReference type="Gene3D" id="3.40.50.720">
    <property type="entry name" value="NAD(P)-binding Rossmann-like Domain"/>
    <property type="match status" value="1"/>
</dbReference>
<gene>
    <name evidence="3" type="primary">fabG_6</name>
    <name evidence="3" type="ORF">LMG23992_01699</name>
</gene>
<keyword evidence="4" id="KW-1185">Reference proteome</keyword>
<dbReference type="PRINTS" id="PR00081">
    <property type="entry name" value="GDHRDH"/>
</dbReference>
<proteinExistence type="inferred from homology"/>
<dbReference type="SMART" id="SM00822">
    <property type="entry name" value="PKS_KR"/>
    <property type="match status" value="1"/>
</dbReference>
<dbReference type="Pfam" id="PF13561">
    <property type="entry name" value="adh_short_C2"/>
    <property type="match status" value="1"/>
</dbReference>
<dbReference type="PRINTS" id="PR00080">
    <property type="entry name" value="SDRFAMILY"/>
</dbReference>
<dbReference type="EMBL" id="CAJZAI010000003">
    <property type="protein sequence ID" value="CAG9170657.1"/>
    <property type="molecule type" value="Genomic_DNA"/>
</dbReference>
<dbReference type="GO" id="GO:0004316">
    <property type="term" value="F:3-oxoacyl-[acyl-carrier-protein] reductase (NADPH) activity"/>
    <property type="evidence" value="ECO:0007669"/>
    <property type="project" value="UniProtKB-EC"/>
</dbReference>
<evidence type="ECO:0000256" key="1">
    <source>
        <dbReference type="ARBA" id="ARBA00006484"/>
    </source>
</evidence>
<dbReference type="NCBIfam" id="NF009466">
    <property type="entry name" value="PRK12826.1-2"/>
    <property type="match status" value="1"/>
</dbReference>
<dbReference type="InterPro" id="IPR036291">
    <property type="entry name" value="NAD(P)-bd_dom_sf"/>
</dbReference>
<protein>
    <submittedName>
        <fullName evidence="3">3-oxoacyl-[acyl-carrier-protein] reductase</fullName>
        <ecNumber evidence="3">1.1.1.100</ecNumber>
    </submittedName>
</protein>
<name>A0ABM8WT50_9BURK</name>
<dbReference type="PANTHER" id="PTHR42879:SF2">
    <property type="entry name" value="3-OXOACYL-[ACYL-CARRIER-PROTEIN] REDUCTASE FABG"/>
    <property type="match status" value="1"/>
</dbReference>
<evidence type="ECO:0000259" key="2">
    <source>
        <dbReference type="SMART" id="SM00822"/>
    </source>
</evidence>
<dbReference type="PANTHER" id="PTHR42879">
    <property type="entry name" value="3-OXOACYL-(ACYL-CARRIER-PROTEIN) REDUCTASE"/>
    <property type="match status" value="1"/>
</dbReference>
<dbReference type="RefSeq" id="WP_224079349.1">
    <property type="nucleotide sequence ID" value="NZ_CAJZAI010000003.1"/>
</dbReference>
<accession>A0ABM8WT50</accession>
<comment type="caution">
    <text evidence="3">The sequence shown here is derived from an EMBL/GenBank/DDBJ whole genome shotgun (WGS) entry which is preliminary data.</text>
</comment>